<feature type="chain" id="PRO_5029590851" description="Guanine nucleotide-binding protein G(O) subunit alpha" evidence="8">
    <location>
        <begin position="21"/>
        <end position="370"/>
    </location>
</feature>
<dbReference type="GO" id="GO:0046872">
    <property type="term" value="F:metal ion binding"/>
    <property type="evidence" value="ECO:0007669"/>
    <property type="project" value="UniProtKB-KW"/>
</dbReference>
<feature type="binding site" evidence="6">
    <location>
        <begin position="283"/>
        <end position="286"/>
    </location>
    <ligand>
        <name>GTP</name>
        <dbReference type="ChEBI" id="CHEBI:37565"/>
    </ligand>
</feature>
<dbReference type="SMART" id="SM00275">
    <property type="entry name" value="G_alpha"/>
    <property type="match status" value="1"/>
</dbReference>
<dbReference type="GO" id="GO:0003924">
    <property type="term" value="F:GTPase activity"/>
    <property type="evidence" value="ECO:0007669"/>
    <property type="project" value="InterPro"/>
</dbReference>
<keyword evidence="3 7" id="KW-0460">Magnesium</keyword>
<dbReference type="Pfam" id="PF00503">
    <property type="entry name" value="G-alpha"/>
    <property type="match status" value="1"/>
</dbReference>
<dbReference type="PANTHER" id="PTHR10218">
    <property type="entry name" value="GTP-BINDING PROTEIN ALPHA SUBUNIT"/>
    <property type="match status" value="1"/>
</dbReference>
<dbReference type="Gene3D" id="1.10.400.10">
    <property type="entry name" value="GI Alpha 1, domain 2-like"/>
    <property type="match status" value="1"/>
</dbReference>
<name>A0A7J6D8R2_9TELE</name>
<dbReference type="Proteomes" id="UP000579812">
    <property type="component" value="Unassembled WGS sequence"/>
</dbReference>
<comment type="caution">
    <text evidence="9">The sequence shown here is derived from an EMBL/GenBank/DDBJ whole genome shotgun (WGS) entry which is preliminary data.</text>
</comment>
<keyword evidence="10" id="KW-1185">Reference proteome</keyword>
<dbReference type="GO" id="GO:0031683">
    <property type="term" value="F:G-protein beta/gamma-subunit complex binding"/>
    <property type="evidence" value="ECO:0007669"/>
    <property type="project" value="InterPro"/>
</dbReference>
<sequence length="370" mass="42193">MFRCFDVLTSLQACLVAVQTCVNLRNEEKRSCNNQQHARIEREPHVHRVLILGTPESGKSTLIKQMKIIYSHGFTKQELISFKPAVLDNLLTSMKFVLHGMGMLRINLSNKKNKAHARAILSCKCCVGEDMELLPFVAHSFCSLWGDLGMRAAVARGHEFQLNDSALYFFENISRIIAPNYIPTKTDVLRVRVRTRGVIETQFRVNNSLYRLYDVGGHCSERKKWYSYFDNVQAVLFMVALSGYDQNLDENHSKNRLHESLEYFRSTCNSVFFRGASLVLFMNKIDLFAEKILYSGRHLRLYQPDFKGSDCDVSCAAQYVTDQFVACATTSGKMVYSHFTNATDPSSVQDAFQLTMSTIVKHNLQTISLL</sequence>
<dbReference type="CDD" id="cd00066">
    <property type="entry name" value="G-alpha"/>
    <property type="match status" value="1"/>
</dbReference>
<dbReference type="GO" id="GO:0001664">
    <property type="term" value="F:G protein-coupled receptor binding"/>
    <property type="evidence" value="ECO:0007669"/>
    <property type="project" value="TreeGrafter"/>
</dbReference>
<dbReference type="InterPro" id="IPR011025">
    <property type="entry name" value="GproteinA_insert"/>
</dbReference>
<dbReference type="EMBL" id="JAAMOB010000003">
    <property type="protein sequence ID" value="KAF4115425.1"/>
    <property type="molecule type" value="Genomic_DNA"/>
</dbReference>
<evidence type="ECO:0000256" key="4">
    <source>
        <dbReference type="ARBA" id="ARBA00023134"/>
    </source>
</evidence>
<feature type="binding site" evidence="7">
    <location>
        <position position="195"/>
    </location>
    <ligand>
        <name>Mg(2+)</name>
        <dbReference type="ChEBI" id="CHEBI:18420"/>
    </ligand>
</feature>
<dbReference type="GO" id="GO:0007188">
    <property type="term" value="P:adenylate cyclase-modulating G protein-coupled receptor signaling pathway"/>
    <property type="evidence" value="ECO:0007669"/>
    <property type="project" value="TreeGrafter"/>
</dbReference>
<evidence type="ECO:0000256" key="5">
    <source>
        <dbReference type="ARBA" id="ARBA00023224"/>
    </source>
</evidence>
<dbReference type="PRINTS" id="PR00318">
    <property type="entry name" value="GPROTEINA"/>
</dbReference>
<keyword evidence="4 6" id="KW-0342">GTP-binding</keyword>
<evidence type="ECO:0008006" key="11">
    <source>
        <dbReference type="Google" id="ProtNLM"/>
    </source>
</evidence>
<feature type="binding site" evidence="6">
    <location>
        <position position="342"/>
    </location>
    <ligand>
        <name>GTP</name>
        <dbReference type="ChEBI" id="CHEBI:37565"/>
    </ligand>
</feature>
<dbReference type="PANTHER" id="PTHR10218:SF231">
    <property type="entry name" value="GUANINE NUCLEOTIDE BINDING PROTEIN (G PROTEIN) ALPHA V1"/>
    <property type="match status" value="1"/>
</dbReference>
<evidence type="ECO:0000256" key="6">
    <source>
        <dbReference type="PIRSR" id="PIRSR601019-1"/>
    </source>
</evidence>
<evidence type="ECO:0000256" key="2">
    <source>
        <dbReference type="ARBA" id="ARBA00022741"/>
    </source>
</evidence>
<dbReference type="GO" id="GO:0032502">
    <property type="term" value="P:developmental process"/>
    <property type="evidence" value="ECO:0007669"/>
    <property type="project" value="UniProtKB-ARBA"/>
</dbReference>
<dbReference type="FunFam" id="1.10.400.10:FF:000007">
    <property type="entry name" value="Guanine nucleotide-binding protein subunit alpha"/>
    <property type="match status" value="1"/>
</dbReference>
<feature type="binding site" evidence="6">
    <location>
        <begin position="189"/>
        <end position="195"/>
    </location>
    <ligand>
        <name>GTP</name>
        <dbReference type="ChEBI" id="CHEBI:37565"/>
    </ligand>
</feature>
<dbReference type="AlphaFoldDB" id="A0A7J6D8R2"/>
<protein>
    <recommendedName>
        <fullName evidence="11">Guanine nucleotide-binding protein G(O) subunit alpha</fullName>
    </recommendedName>
</protein>
<keyword evidence="1 7" id="KW-0479">Metal-binding</keyword>
<accession>A0A7J6D8R2</accession>
<proteinExistence type="predicted"/>
<feature type="binding site" evidence="6">
    <location>
        <begin position="56"/>
        <end position="61"/>
    </location>
    <ligand>
        <name>GTP</name>
        <dbReference type="ChEBI" id="CHEBI:37565"/>
    </ligand>
</feature>
<reference evidence="9 10" key="1">
    <citation type="submission" date="2020-04" db="EMBL/GenBank/DDBJ databases">
        <title>Chromosome-level genome assembly of a cyprinid fish Onychostoma macrolepis by integration of Nanopore Sequencing, Bionano and Hi-C technology.</title>
        <authorList>
            <person name="Wang D."/>
        </authorList>
    </citation>
    <scope>NUCLEOTIDE SEQUENCE [LARGE SCALE GENOMIC DNA]</scope>
    <source>
        <strain evidence="9">SWU-2019</strain>
        <tissue evidence="9">Muscle</tissue>
    </source>
</reference>
<dbReference type="FunFam" id="3.40.50.300:FF:000692">
    <property type="entry name" value="Guanine nucleotide-binding protein subunit alpha"/>
    <property type="match status" value="1"/>
</dbReference>
<dbReference type="InterPro" id="IPR001019">
    <property type="entry name" value="Gprotein_alpha_su"/>
</dbReference>
<organism evidence="9 10">
    <name type="scientific">Onychostoma macrolepis</name>
    <dbReference type="NCBI Taxonomy" id="369639"/>
    <lineage>
        <taxon>Eukaryota</taxon>
        <taxon>Metazoa</taxon>
        <taxon>Chordata</taxon>
        <taxon>Craniata</taxon>
        <taxon>Vertebrata</taxon>
        <taxon>Euteleostomi</taxon>
        <taxon>Actinopterygii</taxon>
        <taxon>Neopterygii</taxon>
        <taxon>Teleostei</taxon>
        <taxon>Ostariophysi</taxon>
        <taxon>Cypriniformes</taxon>
        <taxon>Cyprinidae</taxon>
        <taxon>Acrossocheilinae</taxon>
        <taxon>Onychostoma</taxon>
    </lineage>
</organism>
<keyword evidence="5" id="KW-0807">Transducer</keyword>
<dbReference type="SUPFAM" id="SSF52540">
    <property type="entry name" value="P-loop containing nucleoside triphosphate hydrolases"/>
    <property type="match status" value="1"/>
</dbReference>
<evidence type="ECO:0000256" key="1">
    <source>
        <dbReference type="ARBA" id="ARBA00022723"/>
    </source>
</evidence>
<evidence type="ECO:0000256" key="8">
    <source>
        <dbReference type="SAM" id="SignalP"/>
    </source>
</evidence>
<feature type="binding site" evidence="6">
    <location>
        <begin position="164"/>
        <end position="165"/>
    </location>
    <ligand>
        <name>GTP</name>
        <dbReference type="ChEBI" id="CHEBI:37565"/>
    </ligand>
</feature>
<evidence type="ECO:0000256" key="3">
    <source>
        <dbReference type="ARBA" id="ARBA00022842"/>
    </source>
</evidence>
<dbReference type="GO" id="GO:0005525">
    <property type="term" value="F:GTP binding"/>
    <property type="evidence" value="ECO:0007669"/>
    <property type="project" value="UniProtKB-KW"/>
</dbReference>
<evidence type="ECO:0000313" key="9">
    <source>
        <dbReference type="EMBL" id="KAF4115425.1"/>
    </source>
</evidence>
<feature type="binding site" evidence="7">
    <location>
        <position position="60"/>
    </location>
    <ligand>
        <name>Mg(2+)</name>
        <dbReference type="ChEBI" id="CHEBI:18420"/>
    </ligand>
</feature>
<keyword evidence="2 6" id="KW-0547">Nucleotide-binding</keyword>
<evidence type="ECO:0000313" key="10">
    <source>
        <dbReference type="Proteomes" id="UP000579812"/>
    </source>
</evidence>
<dbReference type="InterPro" id="IPR027417">
    <property type="entry name" value="P-loop_NTPase"/>
</dbReference>
<dbReference type="Gene3D" id="3.40.50.300">
    <property type="entry name" value="P-loop containing nucleotide triphosphate hydrolases"/>
    <property type="match status" value="1"/>
</dbReference>
<evidence type="ECO:0000256" key="7">
    <source>
        <dbReference type="PIRSR" id="PIRSR601019-2"/>
    </source>
</evidence>
<keyword evidence="8" id="KW-0732">Signal</keyword>
<dbReference type="OrthoDB" id="5817230at2759"/>
<dbReference type="SUPFAM" id="SSF47895">
    <property type="entry name" value="Transducin (alpha subunit), insertion domain"/>
    <property type="match status" value="1"/>
</dbReference>
<dbReference type="PROSITE" id="PS51882">
    <property type="entry name" value="G_ALPHA"/>
    <property type="match status" value="1"/>
</dbReference>
<gene>
    <name evidence="9" type="ORF">G5714_002914</name>
</gene>
<feature type="signal peptide" evidence="8">
    <location>
        <begin position="1"/>
        <end position="20"/>
    </location>
</feature>
<dbReference type="GO" id="GO:0005834">
    <property type="term" value="C:heterotrimeric G-protein complex"/>
    <property type="evidence" value="ECO:0007669"/>
    <property type="project" value="TreeGrafter"/>
</dbReference>
<dbReference type="GO" id="GO:0005737">
    <property type="term" value="C:cytoplasm"/>
    <property type="evidence" value="ECO:0007669"/>
    <property type="project" value="TreeGrafter"/>
</dbReference>